<dbReference type="Proteomes" id="UP001597389">
    <property type="component" value="Unassembled WGS sequence"/>
</dbReference>
<organism evidence="5 6">
    <name type="scientific">Rubritalea tangerina</name>
    <dbReference type="NCBI Taxonomy" id="430798"/>
    <lineage>
        <taxon>Bacteria</taxon>
        <taxon>Pseudomonadati</taxon>
        <taxon>Verrucomicrobiota</taxon>
        <taxon>Verrucomicrobiia</taxon>
        <taxon>Verrucomicrobiales</taxon>
        <taxon>Rubritaleaceae</taxon>
        <taxon>Rubritalea</taxon>
    </lineage>
</organism>
<protein>
    <submittedName>
        <fullName evidence="5">Restriction endonuclease subunit S</fullName>
    </submittedName>
</protein>
<dbReference type="RefSeq" id="WP_377087990.1">
    <property type="nucleotide sequence ID" value="NZ_JBHSJL010000014.1"/>
</dbReference>
<dbReference type="Pfam" id="PF01420">
    <property type="entry name" value="Methylase_S"/>
    <property type="match status" value="2"/>
</dbReference>
<evidence type="ECO:0000313" key="6">
    <source>
        <dbReference type="Proteomes" id="UP001597389"/>
    </source>
</evidence>
<comment type="similarity">
    <text evidence="1">Belongs to the type-I restriction system S methylase family.</text>
</comment>
<dbReference type="GO" id="GO:0004519">
    <property type="term" value="F:endonuclease activity"/>
    <property type="evidence" value="ECO:0007669"/>
    <property type="project" value="UniProtKB-KW"/>
</dbReference>
<dbReference type="Gene3D" id="3.90.220.20">
    <property type="entry name" value="DNA methylase specificity domains"/>
    <property type="match status" value="2"/>
</dbReference>
<dbReference type="PANTHER" id="PTHR43140:SF1">
    <property type="entry name" value="TYPE I RESTRICTION ENZYME ECOKI SPECIFICITY SUBUNIT"/>
    <property type="match status" value="1"/>
</dbReference>
<sequence>MAQNFDDLPELWEWKEIAEVFDVRDGTHDSPKYQDEGYPLITSKNLGVEGLHFKKVKFISEVDYEAINKRSKVDKGDMLFAMIGTIGNPTIIDIEPSFAIKNVALFKPKSDLATMQHLKYVLQSPRVLSKMLGEAKGATQKFVGLTYLRKFRIPLPPKAEQERIVAKLDALFSRIDKAIAHLKHTHSQSKALSKASSNLCFDQLDSTKAELGTIVDFKNGYAFKSKDFCDSGVPVLRISNIQKGGIDYGRMTYVPDNTINDKTEQFYVEPNEIVIAMSGATTGKIAMNDTGKRLLQNQRVGRFIIKCETLRNFVFLFLETKVEENLQQALGAAQPNLSTKQIKELQIPLPPLAEQQKIVAKLDALSAKCRALETATSQQLERLESLKASLLDTAFKGKL</sequence>
<reference evidence="6" key="1">
    <citation type="journal article" date="2019" name="Int. J. Syst. Evol. Microbiol.">
        <title>The Global Catalogue of Microorganisms (GCM) 10K type strain sequencing project: providing services to taxonomists for standard genome sequencing and annotation.</title>
        <authorList>
            <consortium name="The Broad Institute Genomics Platform"/>
            <consortium name="The Broad Institute Genome Sequencing Center for Infectious Disease"/>
            <person name="Wu L."/>
            <person name="Ma J."/>
        </authorList>
    </citation>
    <scope>NUCLEOTIDE SEQUENCE [LARGE SCALE GENOMIC DNA]</scope>
    <source>
        <strain evidence="6">CCUG 57942</strain>
    </source>
</reference>
<dbReference type="PANTHER" id="PTHR43140">
    <property type="entry name" value="TYPE-1 RESTRICTION ENZYME ECOKI SPECIFICITY PROTEIN"/>
    <property type="match status" value="1"/>
</dbReference>
<keyword evidence="5" id="KW-0378">Hydrolase</keyword>
<evidence type="ECO:0000256" key="2">
    <source>
        <dbReference type="ARBA" id="ARBA00022747"/>
    </source>
</evidence>
<dbReference type="SUPFAM" id="SSF116734">
    <property type="entry name" value="DNA methylase specificity domain"/>
    <property type="match status" value="2"/>
</dbReference>
<evidence type="ECO:0000259" key="4">
    <source>
        <dbReference type="Pfam" id="PF01420"/>
    </source>
</evidence>
<evidence type="ECO:0000313" key="5">
    <source>
        <dbReference type="EMBL" id="MFD2160519.1"/>
    </source>
</evidence>
<accession>A0ABW4ZER6</accession>
<comment type="caution">
    <text evidence="5">The sequence shown here is derived from an EMBL/GenBank/DDBJ whole genome shotgun (WGS) entry which is preliminary data.</text>
</comment>
<keyword evidence="2" id="KW-0680">Restriction system</keyword>
<evidence type="ECO:0000256" key="3">
    <source>
        <dbReference type="ARBA" id="ARBA00023125"/>
    </source>
</evidence>
<keyword evidence="3" id="KW-0238">DNA-binding</keyword>
<dbReference type="CDD" id="cd17278">
    <property type="entry name" value="RMtype1_S_LdeBORF1052P-TRD2-CR2"/>
    <property type="match status" value="1"/>
</dbReference>
<evidence type="ECO:0000256" key="1">
    <source>
        <dbReference type="ARBA" id="ARBA00010923"/>
    </source>
</evidence>
<proteinExistence type="inferred from homology"/>
<dbReference type="EMBL" id="JBHUJB010000083">
    <property type="protein sequence ID" value="MFD2160519.1"/>
    <property type="molecule type" value="Genomic_DNA"/>
</dbReference>
<dbReference type="CDD" id="cd17246">
    <property type="entry name" value="RMtype1_S_SonII-TRD2-CR2_like"/>
    <property type="match status" value="1"/>
</dbReference>
<keyword evidence="5" id="KW-0255">Endonuclease</keyword>
<feature type="domain" description="Type I restriction modification DNA specificity" evidence="4">
    <location>
        <begin position="9"/>
        <end position="176"/>
    </location>
</feature>
<keyword evidence="5" id="KW-0540">Nuclease</keyword>
<dbReference type="InterPro" id="IPR044946">
    <property type="entry name" value="Restrct_endonuc_typeI_TRD_sf"/>
</dbReference>
<keyword evidence="6" id="KW-1185">Reference proteome</keyword>
<dbReference type="InterPro" id="IPR051212">
    <property type="entry name" value="Type-I_RE_S_subunit"/>
</dbReference>
<name>A0ABW4ZER6_9BACT</name>
<feature type="domain" description="Type I restriction modification DNA specificity" evidence="4">
    <location>
        <begin position="208"/>
        <end position="382"/>
    </location>
</feature>
<dbReference type="InterPro" id="IPR000055">
    <property type="entry name" value="Restrct_endonuc_typeI_TRD"/>
</dbReference>
<gene>
    <name evidence="5" type="ORF">ACFSW8_16565</name>
</gene>